<dbReference type="AlphaFoldDB" id="A0A449BDR5"/>
<evidence type="ECO:0000313" key="4">
    <source>
        <dbReference type="EMBL" id="VEU80572.1"/>
    </source>
</evidence>
<name>A0A449BDR5_HAPAX</name>
<comment type="similarity">
    <text evidence="1">Belongs to the Nudix hydrolase family.</text>
</comment>
<keyword evidence="5" id="KW-1185">Reference proteome</keyword>
<feature type="domain" description="Nudix hydrolase" evidence="3">
    <location>
        <begin position="15"/>
        <end position="153"/>
    </location>
</feature>
<gene>
    <name evidence="4" type="ORF">NCTC10138_00949</name>
</gene>
<dbReference type="PANTHER" id="PTHR43736:SF1">
    <property type="entry name" value="DIHYDRONEOPTERIN TRIPHOSPHATE DIPHOSPHATASE"/>
    <property type="match status" value="1"/>
</dbReference>
<dbReference type="Proteomes" id="UP000289841">
    <property type="component" value="Chromosome"/>
</dbReference>
<dbReference type="InterPro" id="IPR015797">
    <property type="entry name" value="NUDIX_hydrolase-like_dom_sf"/>
</dbReference>
<proteinExistence type="inferred from homology"/>
<dbReference type="CDD" id="cd02883">
    <property type="entry name" value="NUDIX_Hydrolase"/>
    <property type="match status" value="1"/>
</dbReference>
<organism evidence="4 5">
    <name type="scientific">Haploplasma axanthum</name>
    <name type="common">Acholeplasma axanthum</name>
    <dbReference type="NCBI Taxonomy" id="29552"/>
    <lineage>
        <taxon>Bacteria</taxon>
        <taxon>Bacillati</taxon>
        <taxon>Mycoplasmatota</taxon>
        <taxon>Mollicutes</taxon>
        <taxon>Acholeplasmatales</taxon>
        <taxon>Acholeplasmataceae</taxon>
        <taxon>Haploplasma</taxon>
    </lineage>
</organism>
<dbReference type="GO" id="GO:0016787">
    <property type="term" value="F:hydrolase activity"/>
    <property type="evidence" value="ECO:0007669"/>
    <property type="project" value="UniProtKB-KW"/>
</dbReference>
<dbReference type="Pfam" id="PF00293">
    <property type="entry name" value="NUDIX"/>
    <property type="match status" value="1"/>
</dbReference>
<dbReference type="EMBL" id="LR215048">
    <property type="protein sequence ID" value="VEU80572.1"/>
    <property type="molecule type" value="Genomic_DNA"/>
</dbReference>
<sequence length="270" mass="31294">MFHYTIGEKIDVFEFDRKASRAVIIKDNKVLVLKSDNHEVKLPGGGVDNDETFIDALIREVKEETGYDVLSFSEFGVVDLFANSKTNNEKQFSMRSKYFLVEVNKQPSKTNFQGYEIEENFQPIWIELEETIDINERALNNNRNNDIAERELIVFKEIKERIFKELEVKSKVITICGSLKFKREMMNAAMKLELLGNVVLIPIFPLDDNFDEYTEEELNILGKMHKEKIKISDAILVINVGGYIGKSTKSEIEFATSLNKEIRYLENKEQ</sequence>
<dbReference type="KEGG" id="aaxa:NCTC10138_00949"/>
<accession>A0A449BDR5</accession>
<reference evidence="4 5" key="1">
    <citation type="submission" date="2019-01" db="EMBL/GenBank/DDBJ databases">
        <authorList>
            <consortium name="Pathogen Informatics"/>
        </authorList>
    </citation>
    <scope>NUCLEOTIDE SEQUENCE [LARGE SCALE GENOMIC DNA]</scope>
    <source>
        <strain evidence="4 5">NCTC10138</strain>
    </source>
</reference>
<dbReference type="RefSeq" id="WP_162140237.1">
    <property type="nucleotide sequence ID" value="NZ_LR215048.1"/>
</dbReference>
<dbReference type="Gene3D" id="3.90.79.10">
    <property type="entry name" value="Nucleoside Triphosphate Pyrophosphohydrolase"/>
    <property type="match status" value="1"/>
</dbReference>
<dbReference type="SUPFAM" id="SSF55811">
    <property type="entry name" value="Nudix"/>
    <property type="match status" value="1"/>
</dbReference>
<dbReference type="PROSITE" id="PS00893">
    <property type="entry name" value="NUDIX_BOX"/>
    <property type="match status" value="1"/>
</dbReference>
<dbReference type="PANTHER" id="PTHR43736">
    <property type="entry name" value="ADP-RIBOSE PYROPHOSPHATASE"/>
    <property type="match status" value="1"/>
</dbReference>
<keyword evidence="2 4" id="KW-0378">Hydrolase</keyword>
<evidence type="ECO:0000256" key="1">
    <source>
        <dbReference type="ARBA" id="ARBA00005582"/>
    </source>
</evidence>
<dbReference type="InterPro" id="IPR000086">
    <property type="entry name" value="NUDIX_hydrolase_dom"/>
</dbReference>
<protein>
    <submittedName>
        <fullName evidence="4">RNA pyrophosphohydrolase</fullName>
    </submittedName>
</protein>
<evidence type="ECO:0000259" key="3">
    <source>
        <dbReference type="PROSITE" id="PS51462"/>
    </source>
</evidence>
<dbReference type="InterPro" id="IPR020084">
    <property type="entry name" value="NUDIX_hydrolase_CS"/>
</dbReference>
<evidence type="ECO:0000313" key="5">
    <source>
        <dbReference type="Proteomes" id="UP000289841"/>
    </source>
</evidence>
<dbReference type="STRING" id="1278311.GCA_000428705_01207"/>
<evidence type="ECO:0000256" key="2">
    <source>
        <dbReference type="ARBA" id="ARBA00022801"/>
    </source>
</evidence>
<dbReference type="PROSITE" id="PS51462">
    <property type="entry name" value="NUDIX"/>
    <property type="match status" value="1"/>
</dbReference>